<evidence type="ECO:0000313" key="1">
    <source>
        <dbReference type="EMBL" id="ETL24178.1"/>
    </source>
</evidence>
<name>W2HSR6_PHYNI</name>
<dbReference type="AlphaFoldDB" id="W2HSR6"/>
<proteinExistence type="predicted"/>
<dbReference type="SUPFAM" id="SSF54001">
    <property type="entry name" value="Cysteine proteinases"/>
    <property type="match status" value="1"/>
</dbReference>
<feature type="non-terminal residue" evidence="1">
    <location>
        <position position="1"/>
    </location>
</feature>
<sequence length="187" mass="21332">VTGRPVEFFAPETGSDGKTVIQLANDVVPKYLSLSLQSKISRGDTNKEICFDDVVGYLADGAWLNDAVISYCPDVMTENRDDVHVLSSLVIQKEKFPTPPRRKPFSMKSVVLPINNSNAHWTIIIVVVDRYGELRPHFYDPLVMSITKARQMRFGRQSFCRIYRHGTHNGVLETRNQKNTPFLHQLR</sequence>
<organism evidence="1">
    <name type="scientific">Phytophthora nicotianae</name>
    <name type="common">Potato buckeye rot agent</name>
    <name type="synonym">Phytophthora parasitica</name>
    <dbReference type="NCBI Taxonomy" id="4792"/>
    <lineage>
        <taxon>Eukaryota</taxon>
        <taxon>Sar</taxon>
        <taxon>Stramenopiles</taxon>
        <taxon>Oomycota</taxon>
        <taxon>Peronosporomycetes</taxon>
        <taxon>Peronosporales</taxon>
        <taxon>Peronosporaceae</taxon>
        <taxon>Phytophthora</taxon>
    </lineage>
</organism>
<dbReference type="VEuPathDB" id="FungiDB:PPTG_19884"/>
<gene>
    <name evidence="1" type="ORF">L916_21811</name>
</gene>
<dbReference type="Gene3D" id="3.40.395.10">
    <property type="entry name" value="Adenoviral Proteinase, Chain A"/>
    <property type="match status" value="1"/>
</dbReference>
<accession>W2HSR6</accession>
<dbReference type="InterPro" id="IPR038765">
    <property type="entry name" value="Papain-like_cys_pep_sf"/>
</dbReference>
<evidence type="ECO:0008006" key="2">
    <source>
        <dbReference type="Google" id="ProtNLM"/>
    </source>
</evidence>
<dbReference type="Proteomes" id="UP000053864">
    <property type="component" value="Unassembled WGS sequence"/>
</dbReference>
<protein>
    <recommendedName>
        <fullName evidence="2">Ubiquitin-like protease family profile domain-containing protein</fullName>
    </recommendedName>
</protein>
<reference evidence="1" key="1">
    <citation type="submission" date="2013-11" db="EMBL/GenBank/DDBJ databases">
        <title>The Genome Sequence of Phytophthora parasitica CJ05E6.</title>
        <authorList>
            <consortium name="The Broad Institute Genomics Platform"/>
            <person name="Russ C."/>
            <person name="Tyler B."/>
            <person name="Panabieres F."/>
            <person name="Shan W."/>
            <person name="Tripathy S."/>
            <person name="Grunwald N."/>
            <person name="Machado M."/>
            <person name="Johnson C.S."/>
            <person name="Arredondo F."/>
            <person name="Hong C."/>
            <person name="Coffey M."/>
            <person name="Young S.K."/>
            <person name="Zeng Q."/>
            <person name="Gargeya S."/>
            <person name="Fitzgerald M."/>
            <person name="Abouelleil A."/>
            <person name="Alvarado L."/>
            <person name="Chapman S.B."/>
            <person name="Gainer-Dewar J."/>
            <person name="Goldberg J."/>
            <person name="Griggs A."/>
            <person name="Gujja S."/>
            <person name="Hansen M."/>
            <person name="Howarth C."/>
            <person name="Imamovic A."/>
            <person name="Ireland A."/>
            <person name="Larimer J."/>
            <person name="McCowan C."/>
            <person name="Murphy C."/>
            <person name="Pearson M."/>
            <person name="Poon T.W."/>
            <person name="Priest M."/>
            <person name="Roberts A."/>
            <person name="Saif S."/>
            <person name="Shea T."/>
            <person name="Sykes S."/>
            <person name="Wortman J."/>
            <person name="Nusbaum C."/>
            <person name="Birren B."/>
        </authorList>
    </citation>
    <scope>NUCLEOTIDE SEQUENCE [LARGE SCALE GENOMIC DNA]</scope>
    <source>
        <strain evidence="1">CJ05E6</strain>
    </source>
</reference>
<dbReference type="EMBL" id="KI677026">
    <property type="protein sequence ID" value="ETL24178.1"/>
    <property type="molecule type" value="Genomic_DNA"/>
</dbReference>